<evidence type="ECO:0000256" key="2">
    <source>
        <dbReference type="ARBA" id="ARBA00022741"/>
    </source>
</evidence>
<name>A0ABX0VYZ4_9RHOB</name>
<reference evidence="4 5" key="1">
    <citation type="submission" date="2020-03" db="EMBL/GenBank/DDBJ databases">
        <title>Bacterial isolates of synthetic phycosphere.</title>
        <authorList>
            <person name="Fu H."/>
            <person name="Moran M.A."/>
        </authorList>
    </citation>
    <scope>NUCLEOTIDE SEQUENCE [LARGE SCALE GENOMIC DNA]</scope>
    <source>
        <strain evidence="4 5">HF1</strain>
    </source>
</reference>
<sequence length="408" mass="43343">MARLGIDFGTSNTAAAVMAGGSPYVIPLEPGETTLPTAVFFDPDQAKPVYGHRAVAALIEGREGRFMRALKSVLGTQLMREKRLIGRERITLMEVVARFLAKVKAEAEAQTYQTFDSALSGRPVHFHSRDMERDAQAAVDLAECYAMAGFKDVEFLPEPEAAAIACGGVDSGYGLVVDIGGGTSDFTVFRGVAGAIEVIASHGVRIGGTDFDRLLNIAHVMPLLGYGSELKNVFGNETHRAPNAIFHDLATWEKIPFQYSADVKRNVAKMAQVAVEPDLWDRLQEVLEDELGHEIAFAVERGKIGANAGNGVIDLRVLESGLSVPLAPVDLYQGLGATVAEIITAASTTIEKAGIGREDITKVVMVGGSSLLGVVAEGTKSLLPHADIERSDPFTAVVNGLAIAAEGN</sequence>
<dbReference type="EMBL" id="JAATOP010000008">
    <property type="protein sequence ID" value="NIY73274.1"/>
    <property type="molecule type" value="Genomic_DNA"/>
</dbReference>
<comment type="caution">
    <text evidence="4">The sequence shown here is derived from an EMBL/GenBank/DDBJ whole genome shotgun (WGS) entry which is preliminary data.</text>
</comment>
<keyword evidence="5" id="KW-1185">Reference proteome</keyword>
<dbReference type="InterPro" id="IPR043129">
    <property type="entry name" value="ATPase_NBD"/>
</dbReference>
<keyword evidence="3" id="KW-0067">ATP-binding</keyword>
<dbReference type="InterPro" id="IPR018181">
    <property type="entry name" value="Heat_shock_70_CS"/>
</dbReference>
<keyword evidence="2" id="KW-0547">Nucleotide-binding</keyword>
<evidence type="ECO:0000256" key="3">
    <source>
        <dbReference type="ARBA" id="ARBA00022840"/>
    </source>
</evidence>
<dbReference type="SUPFAM" id="SSF53067">
    <property type="entry name" value="Actin-like ATPase domain"/>
    <property type="match status" value="2"/>
</dbReference>
<gene>
    <name evidence="4" type="ORF">HCZ30_12640</name>
</gene>
<evidence type="ECO:0000256" key="1">
    <source>
        <dbReference type="ARBA" id="ARBA00007381"/>
    </source>
</evidence>
<comment type="similarity">
    <text evidence="1">Belongs to the heat shock protein 70 family.</text>
</comment>
<organism evidence="4 5">
    <name type="scientific">Marivivens donghaensis</name>
    <dbReference type="NCBI Taxonomy" id="1699413"/>
    <lineage>
        <taxon>Bacteria</taxon>
        <taxon>Pseudomonadati</taxon>
        <taxon>Pseudomonadota</taxon>
        <taxon>Alphaproteobacteria</taxon>
        <taxon>Rhodobacterales</taxon>
        <taxon>Paracoccaceae</taxon>
        <taxon>Marivivens group</taxon>
        <taxon>Marivivens</taxon>
    </lineage>
</organism>
<evidence type="ECO:0000313" key="5">
    <source>
        <dbReference type="Proteomes" id="UP000709466"/>
    </source>
</evidence>
<dbReference type="InterPro" id="IPR013126">
    <property type="entry name" value="Hsp_70_fam"/>
</dbReference>
<protein>
    <submittedName>
        <fullName evidence="4">Hsp70 family protein</fullName>
    </submittedName>
</protein>
<dbReference type="Gene3D" id="3.30.420.40">
    <property type="match status" value="2"/>
</dbReference>
<dbReference type="Proteomes" id="UP000709466">
    <property type="component" value="Unassembled WGS sequence"/>
</dbReference>
<dbReference type="Pfam" id="PF00012">
    <property type="entry name" value="HSP70"/>
    <property type="match status" value="1"/>
</dbReference>
<proteinExistence type="inferred from homology"/>
<dbReference type="PANTHER" id="PTHR19375">
    <property type="entry name" value="HEAT SHOCK PROTEIN 70KDA"/>
    <property type="match status" value="1"/>
</dbReference>
<dbReference type="RefSeq" id="WP_167638658.1">
    <property type="nucleotide sequence ID" value="NZ_JAATOP010000008.1"/>
</dbReference>
<evidence type="ECO:0000313" key="4">
    <source>
        <dbReference type="EMBL" id="NIY73274.1"/>
    </source>
</evidence>
<accession>A0ABX0VYZ4</accession>
<dbReference type="PROSITE" id="PS00329">
    <property type="entry name" value="HSP70_2"/>
    <property type="match status" value="1"/>
</dbReference>